<dbReference type="AlphaFoldDB" id="A0A6S7IJQ3"/>
<feature type="region of interest" description="Disordered" evidence="1">
    <location>
        <begin position="1"/>
        <end position="103"/>
    </location>
</feature>
<sequence length="296" mass="32630">MFENHDVLHNDEQMEYGLPGQDQSTSSTSVTKEPKCHDIQNASGNIDQPENPTSIVSDYNKQPAETSSQENVTNAENDEQDCIPTPPSSSIPSDDDPIPTPSLIGPQAVKVAASIVKCSFDQLCALNNKMYVANEGCSSNEMEITFPPEAQSQNNSILKSILLSPGKIVSFSHLNAKGLFRKANSGKQGKTFMQMAVSELPARGFGRVETYIISGNKSKVNFLLKDSVPDKDSDEMNNFVKRLATVAINLKEYVEAYNDDSEQSQKHVFDYQTRKGNVVVITNSKRRRLESEGEKS</sequence>
<evidence type="ECO:0000313" key="2">
    <source>
        <dbReference type="EMBL" id="CAB4006022.1"/>
    </source>
</evidence>
<protein>
    <submittedName>
        <fullName evidence="2">Uncharacterized protein</fullName>
    </submittedName>
</protein>
<proteinExistence type="predicted"/>
<comment type="caution">
    <text evidence="2">The sequence shown here is derived from an EMBL/GenBank/DDBJ whole genome shotgun (WGS) entry which is preliminary data.</text>
</comment>
<dbReference type="EMBL" id="CACRXK020005389">
    <property type="protein sequence ID" value="CAB4006022.1"/>
    <property type="molecule type" value="Genomic_DNA"/>
</dbReference>
<name>A0A6S7IJQ3_PARCT</name>
<dbReference type="Proteomes" id="UP001152795">
    <property type="component" value="Unassembled WGS sequence"/>
</dbReference>
<feature type="compositionally biased region" description="Basic and acidic residues" evidence="1">
    <location>
        <begin position="1"/>
        <end position="12"/>
    </location>
</feature>
<accession>A0A6S7IJQ3</accession>
<feature type="compositionally biased region" description="Polar residues" evidence="1">
    <location>
        <begin position="21"/>
        <end position="31"/>
    </location>
</feature>
<feature type="compositionally biased region" description="Polar residues" evidence="1">
    <location>
        <begin position="40"/>
        <end position="75"/>
    </location>
</feature>
<organism evidence="2 3">
    <name type="scientific">Paramuricea clavata</name>
    <name type="common">Red gorgonian</name>
    <name type="synonym">Violescent sea-whip</name>
    <dbReference type="NCBI Taxonomy" id="317549"/>
    <lineage>
        <taxon>Eukaryota</taxon>
        <taxon>Metazoa</taxon>
        <taxon>Cnidaria</taxon>
        <taxon>Anthozoa</taxon>
        <taxon>Octocorallia</taxon>
        <taxon>Malacalcyonacea</taxon>
        <taxon>Plexauridae</taxon>
        <taxon>Paramuricea</taxon>
    </lineage>
</organism>
<keyword evidence="3" id="KW-1185">Reference proteome</keyword>
<evidence type="ECO:0000313" key="3">
    <source>
        <dbReference type="Proteomes" id="UP001152795"/>
    </source>
</evidence>
<reference evidence="2" key="1">
    <citation type="submission" date="2020-04" db="EMBL/GenBank/DDBJ databases">
        <authorList>
            <person name="Alioto T."/>
            <person name="Alioto T."/>
            <person name="Gomez Garrido J."/>
        </authorList>
    </citation>
    <scope>NUCLEOTIDE SEQUENCE</scope>
    <source>
        <strain evidence="2">A484AB</strain>
    </source>
</reference>
<evidence type="ECO:0000256" key="1">
    <source>
        <dbReference type="SAM" id="MobiDB-lite"/>
    </source>
</evidence>
<gene>
    <name evidence="2" type="ORF">PACLA_8A068821</name>
</gene>
<dbReference type="OrthoDB" id="5988131at2759"/>